<dbReference type="EMBL" id="CP065647">
    <property type="protein sequence ID" value="QPR71102.1"/>
    <property type="molecule type" value="Genomic_DNA"/>
</dbReference>
<dbReference type="InterPro" id="IPR013568">
    <property type="entry name" value="SEFIR_dom"/>
</dbReference>
<name>A0AB37GF52_BACLI</name>
<feature type="domain" description="SEFIR" evidence="1">
    <location>
        <begin position="3"/>
        <end position="140"/>
    </location>
</feature>
<keyword evidence="2" id="KW-0675">Receptor</keyword>
<dbReference type="Gene3D" id="3.40.50.10140">
    <property type="entry name" value="Toll/interleukin-1 receptor homology (TIR) domain"/>
    <property type="match status" value="1"/>
</dbReference>
<sequence length="468" mass="54988">MQDVSVFISYSWTNDELVDWVREELATRLSNDGIEVILDQWDLKEGQDVYLFMESMVNNSEINKVLVICDKGYKLKADSRQGGVGTETQIITPEIYKDAKQEKFIPVIFERDEQGNDFIPTFMSGRKYIDLSGDLFYENYEQLLRIIYERPLHRKPKKGNPPAHLFEDEQINHYKFSFILKQLLIDVSKGKSENAVSKAKQFKNEFIGTLREFSIVDIKHGQLYQEVNNKIDDMLILKNDYVEFIQLLSQYNLLNVEFLIEFFEEFHNTVMEIKAEISSYYDAQFDHFNFLIREIFLYTIASLIKTANYEILGELLHSRFFVFKDFVADGIEGTNFEVFNHYIPSQTDRNNNGLLKLNERLSKGFSKTEIANADVLLYYISALMKENSRLWFPFSYIYLKGKVTLLQKMESTRHFEKVKKIFDVSSKEEFLHKVKNFNNPMKEGYGGFNGSIPDITDNIKLEDICKYR</sequence>
<dbReference type="InterPro" id="IPR035897">
    <property type="entry name" value="Toll_tir_struct_dom_sf"/>
</dbReference>
<gene>
    <name evidence="2" type="ORF">I6G80_14755</name>
</gene>
<dbReference type="RefSeq" id="WP_142782824.1">
    <property type="nucleotide sequence ID" value="NZ_CP033218.1"/>
</dbReference>
<dbReference type="PROSITE" id="PS51534">
    <property type="entry name" value="SEFIR"/>
    <property type="match status" value="1"/>
</dbReference>
<dbReference type="GO" id="GO:0007165">
    <property type="term" value="P:signal transduction"/>
    <property type="evidence" value="ECO:0007669"/>
    <property type="project" value="InterPro"/>
</dbReference>
<dbReference type="InterPro" id="IPR000157">
    <property type="entry name" value="TIR_dom"/>
</dbReference>
<reference evidence="2 3" key="1">
    <citation type="submission" date="2020-12" db="EMBL/GenBank/DDBJ databases">
        <title>FDA dAtabase for Regulatory Grade micrObial Sequences (FDA-ARGOS): Supporting development and validation of Infectious Disease Dx tests.</title>
        <authorList>
            <person name="Nelson B."/>
            <person name="Plummer A."/>
            <person name="Tallon L."/>
            <person name="Sadzewicz L."/>
            <person name="Zhao X."/>
            <person name="Boylan J."/>
            <person name="Ott S."/>
            <person name="Bowen H."/>
            <person name="Vavikolanu K."/>
            <person name="Mehta A."/>
            <person name="Aluvathingal J."/>
            <person name="Nadendla S."/>
            <person name="Myers T."/>
            <person name="Yan Y."/>
            <person name="Sichtig H."/>
        </authorList>
    </citation>
    <scope>NUCLEOTIDE SEQUENCE [LARGE SCALE GENOMIC DNA]</scope>
    <source>
        <strain evidence="2 3">FDAARGOS_923</strain>
    </source>
</reference>
<dbReference type="Proteomes" id="UP000595038">
    <property type="component" value="Chromosome"/>
</dbReference>
<evidence type="ECO:0000313" key="3">
    <source>
        <dbReference type="Proteomes" id="UP000595038"/>
    </source>
</evidence>
<dbReference type="SUPFAM" id="SSF52200">
    <property type="entry name" value="Toll/Interleukin receptor TIR domain"/>
    <property type="match status" value="1"/>
</dbReference>
<dbReference type="Pfam" id="PF13676">
    <property type="entry name" value="TIR_2"/>
    <property type="match status" value="1"/>
</dbReference>
<organism evidence="2 3">
    <name type="scientific">Bacillus licheniformis</name>
    <dbReference type="NCBI Taxonomy" id="1402"/>
    <lineage>
        <taxon>Bacteria</taxon>
        <taxon>Bacillati</taxon>
        <taxon>Bacillota</taxon>
        <taxon>Bacilli</taxon>
        <taxon>Bacillales</taxon>
        <taxon>Bacillaceae</taxon>
        <taxon>Bacillus</taxon>
    </lineage>
</organism>
<protein>
    <submittedName>
        <fullName evidence="2">Toll/interleukin-1 receptor domain-containing protein</fullName>
    </submittedName>
</protein>
<dbReference type="AlphaFoldDB" id="A0AB37GF52"/>
<evidence type="ECO:0000313" key="2">
    <source>
        <dbReference type="EMBL" id="QPR71102.1"/>
    </source>
</evidence>
<proteinExistence type="predicted"/>
<accession>A0AB37GF52</accession>
<evidence type="ECO:0000259" key="1">
    <source>
        <dbReference type="PROSITE" id="PS51534"/>
    </source>
</evidence>